<dbReference type="InterPro" id="IPR007481">
    <property type="entry name" value="SspB"/>
</dbReference>
<dbReference type="OrthoDB" id="9800412at2"/>
<evidence type="ECO:0000313" key="3">
    <source>
        <dbReference type="Proteomes" id="UP000318709"/>
    </source>
</evidence>
<name>A0A4Y6U9B1_9PROT</name>
<evidence type="ECO:0000256" key="1">
    <source>
        <dbReference type="SAM" id="MobiDB-lite"/>
    </source>
</evidence>
<feature type="compositionally biased region" description="Basic and acidic residues" evidence="1">
    <location>
        <begin position="150"/>
        <end position="162"/>
    </location>
</feature>
<keyword evidence="3" id="KW-1185">Reference proteome</keyword>
<organism evidence="2 3">
    <name type="scientific">Formicincola oecophyllae</name>
    <dbReference type="NCBI Taxonomy" id="2558361"/>
    <lineage>
        <taxon>Bacteria</taxon>
        <taxon>Pseudomonadati</taxon>
        <taxon>Pseudomonadota</taxon>
        <taxon>Alphaproteobacteria</taxon>
        <taxon>Acetobacterales</taxon>
        <taxon>Acetobacteraceae</taxon>
        <taxon>Formicincola</taxon>
    </lineage>
</organism>
<sequence length="201" mass="21873">MSDDPNQPDNPAGDMPQQPESLLPYESWLAEAYRGVMIKALEHVQREGLPGEHHFYLTFRTQAPGCTVPPFLKARYPDDVTIVLQHQFSNLNVDPFKKTVSVQLTFGGAPATLTIPFSAITQFSDPAIGLVLQFPQPTAAEPSSSNTTEAEIKTADFNRAEKQPGQTPITPADTTPEQPGPAAAEVVSLDAFRRKPDSSQS</sequence>
<dbReference type="Gene3D" id="2.30.30.220">
    <property type="entry name" value="SspB-like"/>
    <property type="match status" value="1"/>
</dbReference>
<dbReference type="SUPFAM" id="SSF101738">
    <property type="entry name" value="SspB-like"/>
    <property type="match status" value="1"/>
</dbReference>
<dbReference type="KEGG" id="swf:E3E12_04650"/>
<feature type="region of interest" description="Disordered" evidence="1">
    <location>
        <begin position="1"/>
        <end position="20"/>
    </location>
</feature>
<gene>
    <name evidence="2" type="ORF">E3E12_04650</name>
</gene>
<dbReference type="AlphaFoldDB" id="A0A4Y6U9B1"/>
<accession>A0A4Y6U9B1</accession>
<feature type="compositionally biased region" description="Polar residues" evidence="1">
    <location>
        <begin position="164"/>
        <end position="177"/>
    </location>
</feature>
<evidence type="ECO:0000313" key="2">
    <source>
        <dbReference type="EMBL" id="QDH13600.1"/>
    </source>
</evidence>
<feature type="region of interest" description="Disordered" evidence="1">
    <location>
        <begin position="137"/>
        <end position="183"/>
    </location>
</feature>
<protein>
    <recommendedName>
        <fullName evidence="4">Stringent starvation protein B</fullName>
    </recommendedName>
</protein>
<dbReference type="EMBL" id="CP038231">
    <property type="protein sequence ID" value="QDH13600.1"/>
    <property type="molecule type" value="Genomic_DNA"/>
</dbReference>
<dbReference type="Pfam" id="PF04386">
    <property type="entry name" value="SspB"/>
    <property type="match status" value="1"/>
</dbReference>
<proteinExistence type="predicted"/>
<evidence type="ECO:0008006" key="4">
    <source>
        <dbReference type="Google" id="ProtNLM"/>
    </source>
</evidence>
<dbReference type="InterPro" id="IPR036760">
    <property type="entry name" value="SspB-like_sf"/>
</dbReference>
<dbReference type="Proteomes" id="UP000318709">
    <property type="component" value="Chromosome"/>
</dbReference>
<dbReference type="RefSeq" id="WP_141443308.1">
    <property type="nucleotide sequence ID" value="NZ_CP038231.1"/>
</dbReference>
<reference evidence="2 3" key="1">
    <citation type="submission" date="2019-03" db="EMBL/GenBank/DDBJ databases">
        <title>The complete genome sequence of Swingsia_sp. F3b2 LMG30590(T).</title>
        <authorList>
            <person name="Chua K.-O."/>
            <person name="Chan K.-G."/>
            <person name="See-Too W.-S."/>
        </authorList>
    </citation>
    <scope>NUCLEOTIDE SEQUENCE [LARGE SCALE GENOMIC DNA]</scope>
    <source>
        <strain evidence="2 3">F3b2</strain>
    </source>
</reference>